<keyword evidence="3 7" id="KW-0032">Aminotransferase</keyword>
<dbReference type="GO" id="GO:0030170">
    <property type="term" value="F:pyridoxal phosphate binding"/>
    <property type="evidence" value="ECO:0007669"/>
    <property type="project" value="InterPro"/>
</dbReference>
<evidence type="ECO:0000256" key="6">
    <source>
        <dbReference type="ARBA" id="ARBA00049185"/>
    </source>
</evidence>
<feature type="domain" description="Aminotransferase class I/classII large" evidence="9">
    <location>
        <begin position="60"/>
        <end position="399"/>
    </location>
</feature>
<dbReference type="EC" id="2.6.1.-" evidence="7"/>
<dbReference type="RefSeq" id="WP_060609578.1">
    <property type="nucleotide sequence ID" value="NZ_BBWQ01000023.1"/>
</dbReference>
<accession>A0A0P0YVK5</accession>
<evidence type="ECO:0000313" key="10">
    <source>
        <dbReference type="EMBL" id="BAT25442.1"/>
    </source>
</evidence>
<dbReference type="InterPro" id="IPR015424">
    <property type="entry name" value="PyrdxlP-dep_Trfase"/>
</dbReference>
<comment type="catalytic activity">
    <reaction evidence="6">
        <text>L-aspartate + 2-oxoglutarate = oxaloacetate + L-glutamate</text>
        <dbReference type="Rhea" id="RHEA:21824"/>
        <dbReference type="ChEBI" id="CHEBI:16452"/>
        <dbReference type="ChEBI" id="CHEBI:16810"/>
        <dbReference type="ChEBI" id="CHEBI:29985"/>
        <dbReference type="ChEBI" id="CHEBI:29991"/>
        <dbReference type="EC" id="2.6.1.1"/>
    </reaction>
</comment>
<evidence type="ECO:0000256" key="4">
    <source>
        <dbReference type="ARBA" id="ARBA00022679"/>
    </source>
</evidence>
<dbReference type="AlphaFoldDB" id="A0A0P0YVK5"/>
<evidence type="ECO:0000256" key="5">
    <source>
        <dbReference type="ARBA" id="ARBA00022898"/>
    </source>
</evidence>
<evidence type="ECO:0000256" key="7">
    <source>
        <dbReference type="RuleBase" id="RU000481"/>
    </source>
</evidence>
<proteinExistence type="inferred from homology"/>
<comment type="cofactor">
    <cofactor evidence="1 7">
        <name>pyridoxal 5'-phosphate</name>
        <dbReference type="ChEBI" id="CHEBI:597326"/>
    </cofactor>
</comment>
<evidence type="ECO:0000256" key="3">
    <source>
        <dbReference type="ARBA" id="ARBA00022576"/>
    </source>
</evidence>
<organism evidence="10">
    <name type="scientific">Aureimonas altamirensis</name>
    <dbReference type="NCBI Taxonomy" id="370622"/>
    <lineage>
        <taxon>Bacteria</taxon>
        <taxon>Pseudomonadati</taxon>
        <taxon>Pseudomonadota</taxon>
        <taxon>Alphaproteobacteria</taxon>
        <taxon>Hyphomicrobiales</taxon>
        <taxon>Aurantimonadaceae</taxon>
        <taxon>Aureimonas</taxon>
    </lineage>
</organism>
<keyword evidence="5" id="KW-0663">Pyridoxal phosphate</keyword>
<dbReference type="CDD" id="cd00609">
    <property type="entry name" value="AAT_like"/>
    <property type="match status" value="1"/>
</dbReference>
<dbReference type="SUPFAM" id="SSF53383">
    <property type="entry name" value="PLP-dependent transferases"/>
    <property type="match status" value="1"/>
</dbReference>
<dbReference type="NCBIfam" id="NF005732">
    <property type="entry name" value="PRK07550.1"/>
    <property type="match status" value="1"/>
</dbReference>
<evidence type="ECO:0000256" key="1">
    <source>
        <dbReference type="ARBA" id="ARBA00001933"/>
    </source>
</evidence>
<name>A0A0P0YVK5_9HYPH</name>
<dbReference type="EMBL" id="LC066369">
    <property type="protein sequence ID" value="BAT25442.1"/>
    <property type="molecule type" value="Genomic_DNA"/>
</dbReference>
<comment type="similarity">
    <text evidence="2 7">Belongs to the class-I pyridoxal-phosphate-dependent aminotransferase family.</text>
</comment>
<dbReference type="InterPro" id="IPR015421">
    <property type="entry name" value="PyrdxlP-dep_Trfase_major"/>
</dbReference>
<protein>
    <recommendedName>
        <fullName evidence="7">Aminotransferase</fullName>
        <ecNumber evidence="7">2.6.1.-</ecNumber>
    </recommendedName>
</protein>
<dbReference type="PROSITE" id="PS00105">
    <property type="entry name" value="AA_TRANSFER_CLASS_1"/>
    <property type="match status" value="1"/>
</dbReference>
<dbReference type="GO" id="GO:0004069">
    <property type="term" value="F:L-aspartate:2-oxoglutarate aminotransferase activity"/>
    <property type="evidence" value="ECO:0007669"/>
    <property type="project" value="UniProtKB-EC"/>
</dbReference>
<reference evidence="10" key="1">
    <citation type="journal article" date="2015" name="Proc. Natl. Acad. Sci. U.S.A.">
        <title>Bacterial clade with the ribosomal RNA operon on a small plasmid rather than the chromosome.</title>
        <authorList>
            <person name="Anda M."/>
            <person name="Ohtsubo Y."/>
            <person name="Okubo T."/>
            <person name="Sugawara M."/>
            <person name="Nagata Y."/>
            <person name="Tsuda M."/>
            <person name="Minamisawa K."/>
            <person name="Mitsui H."/>
        </authorList>
    </citation>
    <scope>NUCLEOTIDE SEQUENCE</scope>
    <source>
        <strain evidence="10">DSM 21988</strain>
    </source>
</reference>
<evidence type="ECO:0000256" key="2">
    <source>
        <dbReference type="ARBA" id="ARBA00007441"/>
    </source>
</evidence>
<dbReference type="InterPro" id="IPR050596">
    <property type="entry name" value="AspAT/PAT-like"/>
</dbReference>
<sequence>MKPQAYPRDGLSASGPATPSPTVARVTVPPIPEAQGWLAGYDGSHGPVVDMSQAVPGYAPAAFFTERFAEAATRPDNARYGSILGNAALRAAYAEHVAALYGAAIEPASTAITAGCNQAFFTAAMVVAGSGDSILLPTPWYFNHQMTLAMLGITPTPVETQAEDGFIPTVEAVEAAILPSSRALVLVTPNNPTGAVCPPERIEALFELCRRRGLYLILDETYRDFLKPEGGAPHGLFGRPDWQDTLIALYSFSKSYAIPGHRLGAMSAGPGVLTEAEKVLDCMQICPPRPSQAALSPSIAGTAEWRAGKSREIRNRAGTFRSAMAAATGWDVVQAGAYFAYVRHPYAGRDARSVSRFLAQRLGLLTLPGSYFGPGQEGYLRIAFANVDDAGIAAFAARLAAHGMDGPLEDAA</sequence>
<evidence type="ECO:0000256" key="8">
    <source>
        <dbReference type="SAM" id="MobiDB-lite"/>
    </source>
</evidence>
<dbReference type="Pfam" id="PF00155">
    <property type="entry name" value="Aminotran_1_2"/>
    <property type="match status" value="1"/>
</dbReference>
<dbReference type="PANTHER" id="PTHR46383">
    <property type="entry name" value="ASPARTATE AMINOTRANSFERASE"/>
    <property type="match status" value="1"/>
</dbReference>
<dbReference type="Gene3D" id="3.40.640.10">
    <property type="entry name" value="Type I PLP-dependent aspartate aminotransferase-like (Major domain)"/>
    <property type="match status" value="1"/>
</dbReference>
<keyword evidence="4 7" id="KW-0808">Transferase</keyword>
<dbReference type="InterPro" id="IPR004839">
    <property type="entry name" value="Aminotransferase_I/II_large"/>
</dbReference>
<dbReference type="GO" id="GO:0006520">
    <property type="term" value="P:amino acid metabolic process"/>
    <property type="evidence" value="ECO:0007669"/>
    <property type="project" value="InterPro"/>
</dbReference>
<dbReference type="InterPro" id="IPR004838">
    <property type="entry name" value="NHTrfase_class1_PyrdxlP-BS"/>
</dbReference>
<dbReference type="PANTHER" id="PTHR46383:SF1">
    <property type="entry name" value="ASPARTATE AMINOTRANSFERASE"/>
    <property type="match status" value="1"/>
</dbReference>
<evidence type="ECO:0000259" key="9">
    <source>
        <dbReference type="Pfam" id="PF00155"/>
    </source>
</evidence>
<feature type="region of interest" description="Disordered" evidence="8">
    <location>
        <begin position="1"/>
        <end position="22"/>
    </location>
</feature>